<feature type="transmembrane region" description="Helical" evidence="7">
    <location>
        <begin position="55"/>
        <end position="76"/>
    </location>
</feature>
<accession>A0AAV9PTB0</accession>
<evidence type="ECO:0000256" key="5">
    <source>
        <dbReference type="ARBA" id="ARBA00023136"/>
    </source>
</evidence>
<dbReference type="GO" id="GO:0022857">
    <property type="term" value="F:transmembrane transporter activity"/>
    <property type="evidence" value="ECO:0007669"/>
    <property type="project" value="InterPro"/>
</dbReference>
<dbReference type="InterPro" id="IPR004840">
    <property type="entry name" value="Amino_acid_permease_CS"/>
</dbReference>
<evidence type="ECO:0000313" key="9">
    <source>
        <dbReference type="Proteomes" id="UP001345827"/>
    </source>
</evidence>
<keyword evidence="5 7" id="KW-0472">Membrane</keyword>
<reference evidence="8 9" key="1">
    <citation type="submission" date="2023-06" db="EMBL/GenBank/DDBJ databases">
        <title>Black Yeasts Isolated from many extreme environments.</title>
        <authorList>
            <person name="Coleine C."/>
            <person name="Stajich J.E."/>
            <person name="Selbmann L."/>
        </authorList>
    </citation>
    <scope>NUCLEOTIDE SEQUENCE [LARGE SCALE GENOMIC DNA]</scope>
    <source>
        <strain evidence="8 9">CCFEE 5887</strain>
    </source>
</reference>
<dbReference type="GO" id="GO:0006865">
    <property type="term" value="P:amino acid transport"/>
    <property type="evidence" value="ECO:0007669"/>
    <property type="project" value="InterPro"/>
</dbReference>
<evidence type="ECO:0000256" key="6">
    <source>
        <dbReference type="SAM" id="MobiDB-lite"/>
    </source>
</evidence>
<evidence type="ECO:0000256" key="1">
    <source>
        <dbReference type="ARBA" id="ARBA00004141"/>
    </source>
</evidence>
<feature type="transmembrane region" description="Helical" evidence="7">
    <location>
        <begin position="88"/>
        <end position="113"/>
    </location>
</feature>
<feature type="transmembrane region" description="Helical" evidence="7">
    <location>
        <begin position="213"/>
        <end position="235"/>
    </location>
</feature>
<evidence type="ECO:0000256" key="7">
    <source>
        <dbReference type="SAM" id="Phobius"/>
    </source>
</evidence>
<feature type="transmembrane region" description="Helical" evidence="7">
    <location>
        <begin position="177"/>
        <end position="201"/>
    </location>
</feature>
<dbReference type="PROSITE" id="PS00218">
    <property type="entry name" value="AMINO_ACID_PERMEASE_1"/>
    <property type="match status" value="1"/>
</dbReference>
<comment type="caution">
    <text evidence="8">The sequence shown here is derived from an EMBL/GenBank/DDBJ whole genome shotgun (WGS) entry which is preliminary data.</text>
</comment>
<keyword evidence="2" id="KW-0813">Transport</keyword>
<dbReference type="Pfam" id="PF13520">
    <property type="entry name" value="AA_permease_2"/>
    <property type="match status" value="1"/>
</dbReference>
<keyword evidence="4 7" id="KW-1133">Transmembrane helix</keyword>
<evidence type="ECO:0000313" key="8">
    <source>
        <dbReference type="EMBL" id="KAK5528900.1"/>
    </source>
</evidence>
<dbReference type="GO" id="GO:0016020">
    <property type="term" value="C:membrane"/>
    <property type="evidence" value="ECO:0007669"/>
    <property type="project" value="UniProtKB-SubCell"/>
</dbReference>
<sequence>MSVTTRPYDVQKATLNSSKSSGSAEASRHDDQVSHDADVLATLGHPQELARQFNLWSMLALAFTVLGTWSTLAQNLASGLSAGGPVSILWGLILVTFCNLCVAVSLGELTSAMPTALGQAYWIFRIHPTPFGRFLSYMCAWINTFGWWTLTASQTAFMTDFILSMKTLFDPDWPAAGYGWLEFLIYIGLTCFLTLVNIIACRKDRVLPWINNVVGVQFTLLFLAFALALLISVGVKARLAYQPGSFVFGTWINTTAWPNGVIWFTGLIQSAYGLTAFDACIHMVEELPAPSKNGPKVIWLSVMIGAVSGFLFMMVCLFCVQDIDDLTNADLPFFALCLSTMGLTGAAVLLALFVVNGVGQNISIMTTASRLTWGFARDGGLPWHSYLAVVNGYWHVPVRALWAQGILIGLVGLLYLFANTVLQAILSVSTIALTISYGIPIAVLLIVGRDKLLPMQGEFRLGRWGFAANVVSLIYCAITTVFFFFPSDPNPAPADMNWAIAVFGVMLVIAVGFWFVQGRSSYLRTEEAMLRGPPVVSQAGEEDVLVVTRYGDDDTAKDSRTVGPGVEREHRKHV</sequence>
<feature type="transmembrane region" description="Helical" evidence="7">
    <location>
        <begin position="255"/>
        <end position="277"/>
    </location>
</feature>
<dbReference type="Proteomes" id="UP001345827">
    <property type="component" value="Unassembled WGS sequence"/>
</dbReference>
<dbReference type="PANTHER" id="PTHR45649">
    <property type="entry name" value="AMINO-ACID PERMEASE BAT1"/>
    <property type="match status" value="1"/>
</dbReference>
<feature type="region of interest" description="Disordered" evidence="6">
    <location>
        <begin position="555"/>
        <end position="574"/>
    </location>
</feature>
<feature type="transmembrane region" description="Helical" evidence="7">
    <location>
        <begin position="466"/>
        <end position="485"/>
    </location>
</feature>
<evidence type="ECO:0000256" key="2">
    <source>
        <dbReference type="ARBA" id="ARBA00022448"/>
    </source>
</evidence>
<protein>
    <recommendedName>
        <fullName evidence="10">Choline transport protein</fullName>
    </recommendedName>
</protein>
<proteinExistence type="predicted"/>
<feature type="transmembrane region" description="Helical" evidence="7">
    <location>
        <begin position="497"/>
        <end position="516"/>
    </location>
</feature>
<dbReference type="PANTHER" id="PTHR45649:SF22">
    <property type="entry name" value="TRANSPORTER, PUTATIVE (EUROFUNG)-RELATED"/>
    <property type="match status" value="1"/>
</dbReference>
<feature type="transmembrane region" description="Helical" evidence="7">
    <location>
        <begin position="332"/>
        <end position="355"/>
    </location>
</feature>
<evidence type="ECO:0000256" key="3">
    <source>
        <dbReference type="ARBA" id="ARBA00022692"/>
    </source>
</evidence>
<dbReference type="InterPro" id="IPR002293">
    <property type="entry name" value="AA/rel_permease1"/>
</dbReference>
<dbReference type="AlphaFoldDB" id="A0AAV9PTB0"/>
<keyword evidence="9" id="KW-1185">Reference proteome</keyword>
<dbReference type="Gene3D" id="1.20.1740.10">
    <property type="entry name" value="Amino acid/polyamine transporter I"/>
    <property type="match status" value="1"/>
</dbReference>
<evidence type="ECO:0008006" key="10">
    <source>
        <dbReference type="Google" id="ProtNLM"/>
    </source>
</evidence>
<gene>
    <name evidence="8" type="ORF">LTR25_010085</name>
</gene>
<organism evidence="8 9">
    <name type="scientific">Vermiconidia calcicola</name>
    <dbReference type="NCBI Taxonomy" id="1690605"/>
    <lineage>
        <taxon>Eukaryota</taxon>
        <taxon>Fungi</taxon>
        <taxon>Dikarya</taxon>
        <taxon>Ascomycota</taxon>
        <taxon>Pezizomycotina</taxon>
        <taxon>Dothideomycetes</taxon>
        <taxon>Dothideomycetidae</taxon>
        <taxon>Mycosphaerellales</taxon>
        <taxon>Extremaceae</taxon>
        <taxon>Vermiconidia</taxon>
    </lineage>
</organism>
<comment type="subcellular location">
    <subcellularLocation>
        <location evidence="1">Membrane</location>
        <topology evidence="1">Multi-pass membrane protein</topology>
    </subcellularLocation>
</comment>
<keyword evidence="3 7" id="KW-0812">Transmembrane</keyword>
<name>A0AAV9PTB0_9PEZI</name>
<feature type="transmembrane region" description="Helical" evidence="7">
    <location>
        <begin position="400"/>
        <end position="418"/>
    </location>
</feature>
<feature type="transmembrane region" description="Helical" evidence="7">
    <location>
        <begin position="424"/>
        <end position="446"/>
    </location>
</feature>
<feature type="transmembrane region" description="Helical" evidence="7">
    <location>
        <begin position="297"/>
        <end position="320"/>
    </location>
</feature>
<dbReference type="EMBL" id="JAXLQG010000024">
    <property type="protein sequence ID" value="KAK5528900.1"/>
    <property type="molecule type" value="Genomic_DNA"/>
</dbReference>
<dbReference type="PIRSF" id="PIRSF006060">
    <property type="entry name" value="AA_transporter"/>
    <property type="match status" value="1"/>
</dbReference>
<evidence type="ECO:0000256" key="4">
    <source>
        <dbReference type="ARBA" id="ARBA00022989"/>
    </source>
</evidence>
<feature type="transmembrane region" description="Helical" evidence="7">
    <location>
        <begin position="134"/>
        <end position="157"/>
    </location>
</feature>